<feature type="compositionally biased region" description="Polar residues" evidence="1">
    <location>
        <begin position="580"/>
        <end position="593"/>
    </location>
</feature>
<evidence type="ECO:0008006" key="4">
    <source>
        <dbReference type="Google" id="ProtNLM"/>
    </source>
</evidence>
<feature type="region of interest" description="Disordered" evidence="1">
    <location>
        <begin position="63"/>
        <end position="83"/>
    </location>
</feature>
<dbReference type="SMART" id="SM00855">
    <property type="entry name" value="PGAM"/>
    <property type="match status" value="1"/>
</dbReference>
<feature type="region of interest" description="Disordered" evidence="1">
    <location>
        <begin position="442"/>
        <end position="464"/>
    </location>
</feature>
<name>A0A229YZF7_9EURO</name>
<evidence type="ECO:0000256" key="1">
    <source>
        <dbReference type="SAM" id="MobiDB-lite"/>
    </source>
</evidence>
<evidence type="ECO:0000313" key="2">
    <source>
        <dbReference type="EMBL" id="RLL97704.1"/>
    </source>
</evidence>
<dbReference type="InterPro" id="IPR051710">
    <property type="entry name" value="Phosphatase_SH3-domain"/>
</dbReference>
<feature type="region of interest" description="Disordered" evidence="1">
    <location>
        <begin position="127"/>
        <end position="158"/>
    </location>
</feature>
<dbReference type="Gene3D" id="3.40.50.1240">
    <property type="entry name" value="Phosphoglycerate mutase-like"/>
    <property type="match status" value="2"/>
</dbReference>
<evidence type="ECO:0000313" key="3">
    <source>
        <dbReference type="Proteomes" id="UP000215289"/>
    </source>
</evidence>
<comment type="caution">
    <text evidence="2">The sequence shown here is derived from an EMBL/GenBank/DDBJ whole genome shotgun (WGS) entry which is preliminary data.</text>
</comment>
<dbReference type="Proteomes" id="UP000215289">
    <property type="component" value="Unassembled WGS sequence"/>
</dbReference>
<reference evidence="2 3" key="1">
    <citation type="submission" date="2018-08" db="EMBL/GenBank/DDBJ databases">
        <title>Draft genome sequences of two Aspergillus turcosus clinical strains isolated from bronchoalveolar lavage fluid: one azole-susceptible and the other azole-resistant.</title>
        <authorList>
            <person name="Parent-Michaud M."/>
            <person name="Dufresne P.J."/>
            <person name="Fournier E."/>
            <person name="Martineau C."/>
            <person name="Moreira S."/>
            <person name="Perkins V."/>
            <person name="De Repentigny L."/>
            <person name="Dufresne S.F."/>
        </authorList>
    </citation>
    <scope>NUCLEOTIDE SEQUENCE [LARGE SCALE GENOMIC DNA]</scope>
    <source>
        <strain evidence="2">HMR AF 1038</strain>
    </source>
</reference>
<feature type="region of interest" description="Disordered" evidence="1">
    <location>
        <begin position="367"/>
        <end position="395"/>
    </location>
</feature>
<feature type="compositionally biased region" description="Basic and acidic residues" evidence="1">
    <location>
        <begin position="623"/>
        <end position="641"/>
    </location>
</feature>
<dbReference type="PANTHER" id="PTHR16469">
    <property type="entry name" value="UBIQUITIN-ASSOCIATED AND SH3 DOMAIN-CONTAINING BA-RELATED"/>
    <property type="match status" value="1"/>
</dbReference>
<feature type="region of interest" description="Disordered" evidence="1">
    <location>
        <begin position="239"/>
        <end position="267"/>
    </location>
</feature>
<dbReference type="AlphaFoldDB" id="A0A229YZF7"/>
<feature type="region of interest" description="Disordered" evidence="1">
    <location>
        <begin position="571"/>
        <end position="641"/>
    </location>
</feature>
<dbReference type="STRING" id="1245748.A0A229YZF7"/>
<gene>
    <name evidence="2" type="ORF">CFD26_105158</name>
</gene>
<dbReference type="InterPro" id="IPR013078">
    <property type="entry name" value="His_Pase_superF_clade-1"/>
</dbReference>
<dbReference type="OrthoDB" id="3898179at2759"/>
<feature type="compositionally biased region" description="Polar residues" evidence="1">
    <location>
        <begin position="602"/>
        <end position="613"/>
    </location>
</feature>
<accession>A0A229YZF7</accession>
<dbReference type="InterPro" id="IPR029033">
    <property type="entry name" value="His_PPase_superfam"/>
</dbReference>
<proteinExistence type="predicted"/>
<organism evidence="2 3">
    <name type="scientific">Aspergillus turcosus</name>
    <dbReference type="NCBI Taxonomy" id="1245748"/>
    <lineage>
        <taxon>Eukaryota</taxon>
        <taxon>Fungi</taxon>
        <taxon>Dikarya</taxon>
        <taxon>Ascomycota</taxon>
        <taxon>Pezizomycotina</taxon>
        <taxon>Eurotiomycetes</taxon>
        <taxon>Eurotiomycetidae</taxon>
        <taxon>Eurotiales</taxon>
        <taxon>Aspergillaceae</taxon>
        <taxon>Aspergillus</taxon>
        <taxon>Aspergillus subgen. Fumigati</taxon>
    </lineage>
</organism>
<dbReference type="EMBL" id="NIDN02000070">
    <property type="protein sequence ID" value="RLL97704.1"/>
    <property type="molecule type" value="Genomic_DNA"/>
</dbReference>
<protein>
    <recommendedName>
        <fullName evidence="4">Phosphoglycerate mutase family protein</fullName>
    </recommendedName>
</protein>
<dbReference type="PANTHER" id="PTHR16469:SF27">
    <property type="entry name" value="UBIQUITIN-ASSOCIATED AND SH3 DOMAIN-CONTAINING BA-RELATED"/>
    <property type="match status" value="1"/>
</dbReference>
<keyword evidence="3" id="KW-1185">Reference proteome</keyword>
<dbReference type="SUPFAM" id="SSF53254">
    <property type="entry name" value="Phosphoglycerate mutase-like"/>
    <property type="match status" value="1"/>
</dbReference>
<sequence length="641" mass="68700">MGKLPAAIIIARHGARLDAADKNWHLTSPTPYDPPLSYGGWLQSRALGARIVNLLQSFDEHPPVSSVVPQDDPKFPSSHQNPRKKRRFIIHTSPYLRCVQTAIAVSSGVSQHYADTEVVQPAVASNSTQSNGYSIGSAADSRGESVSSPVTAVPPMPASQDHRCLLRVDAFLGEWLSPDYFDQITPPPKSERLIAAAKAELLRRGDDVVPVADTANKPPTGYFPGGWGGSTNPSATRVDETINNGGPSSGVTHTPSQRTRAGSYGSLNTAETPRARRILGKINTDLPPIPDGAYMPPTPSYAISPSDPIPAGYVAHARNACVKIDYQWDSMREPQNWGSGGEYGEEWSAMHSRFRTGLERMLSWYRDNDQGAGTGRPRRHSQQPGIHGDLHQPADEDDATDTILIVITHGAGCNALVGALTGEPVLLDFQTASLTMSVLKDNADEQTEPGAPLERFSSSGSEEAPLTKDYSLRLVASTDHLRPSVHPIQSTSISSLSSPNSMIAPSISAYRHRLASRPSLSQGQFMIGPSPNSGIGSGSWSLLRPSSAPKGSTGLWGSASVIQESADDILPNFGDRRTTSSDAVVTGQANGSASKPEAPAALSNNLPQRTLSQRGLWGSTPVSKDREAATRRRWTVTERRV</sequence>